<dbReference type="FunFam" id="3.40.50.620:FF:000006">
    <property type="entry name" value="bifunctional 3'-phosphoadenosine 5'-phosphosulfate synthase 1"/>
    <property type="match status" value="1"/>
</dbReference>
<evidence type="ECO:0000259" key="10">
    <source>
        <dbReference type="Pfam" id="PF01583"/>
    </source>
</evidence>
<dbReference type="Proteomes" id="UP000887574">
    <property type="component" value="Unplaced"/>
</dbReference>
<dbReference type="Pfam" id="PF01747">
    <property type="entry name" value="ATP-sulfurylase"/>
    <property type="match status" value="1"/>
</dbReference>
<dbReference type="PANTHER" id="PTHR11055:SF1">
    <property type="entry name" value="PAPS SYNTHETASE, ISOFORM D"/>
    <property type="match status" value="1"/>
</dbReference>
<dbReference type="Gene3D" id="3.40.50.620">
    <property type="entry name" value="HUPs"/>
    <property type="match status" value="1"/>
</dbReference>
<evidence type="ECO:0000256" key="5">
    <source>
        <dbReference type="ARBA" id="ARBA00022695"/>
    </source>
</evidence>
<dbReference type="GO" id="GO:0050428">
    <property type="term" value="P:3'-phosphoadenosine 5'-phosphosulfate biosynthetic process"/>
    <property type="evidence" value="ECO:0007669"/>
    <property type="project" value="TreeGrafter"/>
</dbReference>
<evidence type="ECO:0000256" key="6">
    <source>
        <dbReference type="ARBA" id="ARBA00022741"/>
    </source>
</evidence>
<keyword evidence="12" id="KW-1185">Reference proteome</keyword>
<dbReference type="WBParaSite" id="jg19109.4">
    <property type="protein sequence ID" value="jg19109.4"/>
    <property type="gene ID" value="jg19109"/>
</dbReference>
<evidence type="ECO:0000256" key="7">
    <source>
        <dbReference type="ARBA" id="ARBA00022777"/>
    </source>
</evidence>
<evidence type="ECO:0000256" key="1">
    <source>
        <dbReference type="ARBA" id="ARBA00005050"/>
    </source>
</evidence>
<dbReference type="Pfam" id="PF01583">
    <property type="entry name" value="APS_kinase"/>
    <property type="match status" value="1"/>
</dbReference>
<dbReference type="InterPro" id="IPR024951">
    <property type="entry name" value="Sulfurylase_cat_dom"/>
</dbReference>
<dbReference type="InterPro" id="IPR059117">
    <property type="entry name" value="APS_kinase_dom"/>
</dbReference>
<feature type="compositionally biased region" description="Polar residues" evidence="9">
    <location>
        <begin position="124"/>
        <end position="165"/>
    </location>
</feature>
<dbReference type="GO" id="GO:0005524">
    <property type="term" value="F:ATP binding"/>
    <property type="evidence" value="ECO:0007669"/>
    <property type="project" value="UniProtKB-KW"/>
</dbReference>
<dbReference type="CDD" id="cd02027">
    <property type="entry name" value="APSK"/>
    <property type="match status" value="1"/>
</dbReference>
<organism evidence="12 13">
    <name type="scientific">Ditylenchus dipsaci</name>
    <dbReference type="NCBI Taxonomy" id="166011"/>
    <lineage>
        <taxon>Eukaryota</taxon>
        <taxon>Metazoa</taxon>
        <taxon>Ecdysozoa</taxon>
        <taxon>Nematoda</taxon>
        <taxon>Chromadorea</taxon>
        <taxon>Rhabditida</taxon>
        <taxon>Tylenchina</taxon>
        <taxon>Tylenchomorpha</taxon>
        <taxon>Sphaerularioidea</taxon>
        <taxon>Anguinidae</taxon>
        <taxon>Anguininae</taxon>
        <taxon>Ditylenchus</taxon>
    </lineage>
</organism>
<dbReference type="InterPro" id="IPR015947">
    <property type="entry name" value="PUA-like_sf"/>
</dbReference>
<proteinExistence type="inferred from homology"/>
<evidence type="ECO:0000256" key="4">
    <source>
        <dbReference type="ARBA" id="ARBA00022679"/>
    </source>
</evidence>
<dbReference type="SUPFAM" id="SSF88697">
    <property type="entry name" value="PUA domain-like"/>
    <property type="match status" value="1"/>
</dbReference>
<feature type="domain" description="APS kinase" evidence="10">
    <location>
        <begin position="481"/>
        <end position="624"/>
    </location>
</feature>
<dbReference type="SUPFAM" id="SSF52374">
    <property type="entry name" value="Nucleotidylyl transferase"/>
    <property type="match status" value="1"/>
</dbReference>
<dbReference type="Gene3D" id="3.40.50.2000">
    <property type="entry name" value="Glycogen Phosphorylase B"/>
    <property type="match status" value="1"/>
</dbReference>
<dbReference type="InterPro" id="IPR002891">
    <property type="entry name" value="APS"/>
</dbReference>
<comment type="pathway">
    <text evidence="1">Sulfur metabolism; sulfate assimilation.</text>
</comment>
<evidence type="ECO:0000259" key="11">
    <source>
        <dbReference type="Pfam" id="PF01747"/>
    </source>
</evidence>
<name>A0A915DEM7_9BILA</name>
<keyword evidence="7" id="KW-0418">Kinase</keyword>
<feature type="region of interest" description="Disordered" evidence="9">
    <location>
        <begin position="118"/>
        <end position="216"/>
    </location>
</feature>
<dbReference type="InterPro" id="IPR014729">
    <property type="entry name" value="Rossmann-like_a/b/a_fold"/>
</dbReference>
<keyword evidence="6" id="KW-0547">Nucleotide-binding</keyword>
<evidence type="ECO:0000256" key="9">
    <source>
        <dbReference type="SAM" id="MobiDB-lite"/>
    </source>
</evidence>
<evidence type="ECO:0000256" key="2">
    <source>
        <dbReference type="ARBA" id="ARBA00007268"/>
    </source>
</evidence>
<dbReference type="Gene3D" id="3.10.400.10">
    <property type="entry name" value="Sulfate adenylyltransferase"/>
    <property type="match status" value="1"/>
</dbReference>
<reference evidence="13" key="1">
    <citation type="submission" date="2022-11" db="UniProtKB">
        <authorList>
            <consortium name="WormBaseParasite"/>
        </authorList>
    </citation>
    <scope>IDENTIFICATION</scope>
</reference>
<dbReference type="PANTHER" id="PTHR11055">
    <property type="entry name" value="BIFUNCTIONAL 3'-PHOSPHOADENOSINE 5'-PHOSPHOSULFATE SYNTHASE"/>
    <property type="match status" value="1"/>
</dbReference>
<dbReference type="GO" id="GO:0000103">
    <property type="term" value="P:sulfate assimilation"/>
    <property type="evidence" value="ECO:0007669"/>
    <property type="project" value="InterPro"/>
</dbReference>
<dbReference type="AlphaFoldDB" id="A0A915DEM7"/>
<dbReference type="InterPro" id="IPR027417">
    <property type="entry name" value="P-loop_NTPase"/>
</dbReference>
<accession>A0A915DEM7</accession>
<evidence type="ECO:0000313" key="12">
    <source>
        <dbReference type="Proteomes" id="UP000887574"/>
    </source>
</evidence>
<keyword evidence="8" id="KW-0067">ATP-binding</keyword>
<protein>
    <submittedName>
        <fullName evidence="13">Adenylyl-sulfate kinase</fullName>
    </submittedName>
</protein>
<dbReference type="GO" id="GO:0004781">
    <property type="term" value="F:sulfate adenylyltransferase (ATP) activity"/>
    <property type="evidence" value="ECO:0007669"/>
    <property type="project" value="InterPro"/>
</dbReference>
<dbReference type="SUPFAM" id="SSF53756">
    <property type="entry name" value="UDP-Glycosyltransferase/glycogen phosphorylase"/>
    <property type="match status" value="1"/>
</dbReference>
<feature type="compositionally biased region" description="Basic and acidic residues" evidence="9">
    <location>
        <begin position="179"/>
        <end position="190"/>
    </location>
</feature>
<keyword evidence="5" id="KW-0548">Nucleotidyltransferase</keyword>
<comment type="similarity">
    <text evidence="3">In the C-terminal section; belongs to the sulfate adenylyltransferase family.</text>
</comment>
<comment type="similarity">
    <text evidence="2">In the N-terminal section; belongs to the APS kinase family.</text>
</comment>
<evidence type="ECO:0000256" key="3">
    <source>
        <dbReference type="ARBA" id="ARBA00009290"/>
    </source>
</evidence>
<dbReference type="GO" id="GO:0004020">
    <property type="term" value="F:adenylylsulfate kinase activity"/>
    <property type="evidence" value="ECO:0007669"/>
    <property type="project" value="InterPro"/>
</dbReference>
<dbReference type="Gene3D" id="3.40.50.300">
    <property type="entry name" value="P-loop containing nucleotide triphosphate hydrolases"/>
    <property type="match status" value="1"/>
</dbReference>
<keyword evidence="4" id="KW-0808">Transferase</keyword>
<dbReference type="NCBIfam" id="TIGR00455">
    <property type="entry name" value="apsK"/>
    <property type="match status" value="1"/>
</dbReference>
<evidence type="ECO:0000313" key="13">
    <source>
        <dbReference type="WBParaSite" id="jg19109.4"/>
    </source>
</evidence>
<feature type="domain" description="Sulphate adenylyltransferase catalytic" evidence="11">
    <location>
        <begin position="796"/>
        <end position="1009"/>
    </location>
</feature>
<dbReference type="SUPFAM" id="SSF52540">
    <property type="entry name" value="P-loop containing nucleoside triphosphate hydrolases"/>
    <property type="match status" value="1"/>
</dbReference>
<evidence type="ECO:0000256" key="8">
    <source>
        <dbReference type="ARBA" id="ARBA00022840"/>
    </source>
</evidence>
<sequence>MMKIQLMINCSLLIQNNKIAADNLLRNWQNRDSNSEIAFQGLLVILEYCLQHSFDSTDYIEKLVNNLGNHTFQFWKTGILTSSIQTCNTEQNTETPCSSLWPSMIAKRFGEQYHHLQQRRRTGSKASLSLRGSNASLRDSSDCLTNGDASTANGGPVSFTLNGSSTDKDLQRQQSSEEEERKEVTEQSDPHRRKKRSMSIDSSSESDGHLDDATSFASGGLAQTHFEQRVINVSNAPPVSLTKGIGDKSGEWEIKQGSGGLVSCVDPVMSVNHENVWLANLGMNIDKCKLNQIKRQPELGRRQSRSLGFDYEHFGLAIDASNSCRCPKIVREEMSLLGVLSNYNRANYKLNPIVVQENDYQVYYGGITNGLLWPALHNLPEYILSEYDDSKVLREHCVHMSGSTISLPLMQSETIVRRTHLMLTGMIMQSMDSKLEIDFFLHIPLLPPEKMNCPAVFRLKDQGLFYSRYHHVCRTDRKHEGFTLWFTGLSGAGKTTISFALEKTLIKLGLPAYGLDGDNVRHGLCKNLGFKDDDRAENIRRVAELSKLFADMGIITLVSFISPFRQDREEARLIHENQDIKFFEIHVNTSIDVCEARIQRSFINAGAETKAQSIQTVLQFLYENNVIPEKAMYELCGQPVHELFCLEDQKTDVASKTSGPSIEITDVDLQWLQVLSEGWATPLSGFMRERQYLQCLHYGQIFDLKKGFEEETAKEDGQQAEAFPLLDSLNQSIPIVLPIDDVQKAELTKNVLIKAEIYPHRKQERIHRQFGYSDSRHPAINLINDSGDWLIGGDLEVVERVREAKCDAVFAFQLRNPIHNGHALLMQETRQQLLKRYKNPMLLLHPLGGWTKKDDVPLAVRIEQHKAVIDAGVLDSHWTVLAIFPSPMLYAGPTEVQWHARARMACGVNAYIVGRDPAGIQNLDTKQFLYDPTHGQKVLSMAPGLKKLEIIPFRTAVYDKLNKKMAFRKESCQEDFLSISGTLMRQMAKEGKEPPEGFMVPKAWEILSSHYRNIGSAVAVEQKKT</sequence>